<dbReference type="AlphaFoldDB" id="A0A2U2B6K1"/>
<dbReference type="SUPFAM" id="SSF47226">
    <property type="entry name" value="Histidine-containing phosphotransfer domain, HPT domain"/>
    <property type="match status" value="1"/>
</dbReference>
<dbReference type="GO" id="GO:0000160">
    <property type="term" value="P:phosphorelay signal transduction system"/>
    <property type="evidence" value="ECO:0007669"/>
    <property type="project" value="InterPro"/>
</dbReference>
<evidence type="ECO:0000256" key="1">
    <source>
        <dbReference type="SAM" id="Coils"/>
    </source>
</evidence>
<evidence type="ECO:0000313" key="3">
    <source>
        <dbReference type="Proteomes" id="UP000244956"/>
    </source>
</evidence>
<dbReference type="EMBL" id="QEWP01000012">
    <property type="protein sequence ID" value="PWD98676.1"/>
    <property type="molecule type" value="Genomic_DNA"/>
</dbReference>
<sequence>MPNQHHCINLSYLESIAEGDKGIIDELITIFLEQIPEFTEGLDQSFAKKRWLDVAAIAHKAKSSVVSMGMEELGNRDLKNLELSAKELHVKEIQKKNNPTPEEEKEAQQLERNLKGYDQERQDWIKGNASPETIASIIKRFKDKLQQAEEELKTETDK</sequence>
<proteinExistence type="predicted"/>
<keyword evidence="3" id="KW-1185">Reference proteome</keyword>
<accession>A0A2U2B6K1</accession>
<keyword evidence="1" id="KW-0175">Coiled coil</keyword>
<dbReference type="OrthoDB" id="959692at2"/>
<evidence type="ECO:0000313" key="2">
    <source>
        <dbReference type="EMBL" id="PWD98676.1"/>
    </source>
</evidence>
<dbReference type="Gene3D" id="1.20.120.160">
    <property type="entry name" value="HPT domain"/>
    <property type="match status" value="1"/>
</dbReference>
<feature type="coiled-coil region" evidence="1">
    <location>
        <begin position="100"/>
        <end position="158"/>
    </location>
</feature>
<organism evidence="2 3">
    <name type="scientific">Marinilabilia rubra</name>
    <dbReference type="NCBI Taxonomy" id="2162893"/>
    <lineage>
        <taxon>Bacteria</taxon>
        <taxon>Pseudomonadati</taxon>
        <taxon>Bacteroidota</taxon>
        <taxon>Bacteroidia</taxon>
        <taxon>Marinilabiliales</taxon>
        <taxon>Marinilabiliaceae</taxon>
        <taxon>Marinilabilia</taxon>
    </lineage>
</organism>
<gene>
    <name evidence="2" type="ORF">DDZ16_14545</name>
</gene>
<dbReference type="RefSeq" id="WP_109265210.1">
    <property type="nucleotide sequence ID" value="NZ_QEWP01000012.1"/>
</dbReference>
<reference evidence="2 3" key="1">
    <citation type="submission" date="2018-05" db="EMBL/GenBank/DDBJ databases">
        <title>Marinilabilia rubrum sp. nov., isolated from saltern sediment.</title>
        <authorList>
            <person name="Zhang R."/>
        </authorList>
    </citation>
    <scope>NUCLEOTIDE SEQUENCE [LARGE SCALE GENOMIC DNA]</scope>
    <source>
        <strain evidence="2 3">WTE16</strain>
    </source>
</reference>
<protein>
    <submittedName>
        <fullName evidence="2">Hpt domain-containing protein</fullName>
    </submittedName>
</protein>
<dbReference type="Proteomes" id="UP000244956">
    <property type="component" value="Unassembled WGS sequence"/>
</dbReference>
<name>A0A2U2B6K1_9BACT</name>
<comment type="caution">
    <text evidence="2">The sequence shown here is derived from an EMBL/GenBank/DDBJ whole genome shotgun (WGS) entry which is preliminary data.</text>
</comment>
<dbReference type="InterPro" id="IPR036641">
    <property type="entry name" value="HPT_dom_sf"/>
</dbReference>